<proteinExistence type="predicted"/>
<organism evidence="2 3">
    <name type="scientific">Candidatus Microsaccharimonas sossegonensis</name>
    <dbReference type="NCBI Taxonomy" id="2506948"/>
    <lineage>
        <taxon>Bacteria</taxon>
        <taxon>Candidatus Saccharimonadota</taxon>
        <taxon>Candidatus Saccharimonadia</taxon>
        <taxon>Candidatus Saccharimonadales</taxon>
        <taxon>Candidatus Saccharimonadaceae</taxon>
        <taxon>Candidatus Microsaccharimonas</taxon>
    </lineage>
</organism>
<feature type="transmembrane region" description="Helical" evidence="1">
    <location>
        <begin position="94"/>
        <end position="115"/>
    </location>
</feature>
<reference evidence="2" key="1">
    <citation type="submission" date="2019-01" db="EMBL/GenBank/DDBJ databases">
        <title>Genomic signatures and co-occurrence patterns of the ultra-small Saccharimodia (Patescibacteria phylum) suggest a symbiotic lifestyle.</title>
        <authorList>
            <person name="Lemos L."/>
            <person name="Medeiros J."/>
            <person name="Andreote F."/>
            <person name="Fernandes G."/>
            <person name="Varani A."/>
            <person name="Oliveira G."/>
            <person name="Pylro V."/>
        </authorList>
    </citation>
    <scope>NUCLEOTIDE SEQUENCE [LARGE SCALE GENOMIC DNA]</scope>
    <source>
        <strain evidence="2">AMD02</strain>
    </source>
</reference>
<evidence type="ECO:0000313" key="3">
    <source>
        <dbReference type="Proteomes" id="UP000289257"/>
    </source>
</evidence>
<sequence>MKKHILIFVVRWVLNSFGLWIAFRLLGTGIQNVEVTAGMGGFLLAGLIFSIINSVFKPLAVILSLPAILLSLGLFVIIVNGVLVYVSIALTPGFSMSFLNSILTGIILSLINYIVSAAVEIRGGTSGAHYDH</sequence>
<dbReference type="AlphaFoldDB" id="A0A4Q0AGP5"/>
<keyword evidence="3" id="KW-1185">Reference proteome</keyword>
<dbReference type="PANTHER" id="PTHR37309:SF1">
    <property type="entry name" value="SLR0284 PROTEIN"/>
    <property type="match status" value="1"/>
</dbReference>
<dbReference type="Pfam" id="PF04020">
    <property type="entry name" value="Phage_holin_4_2"/>
    <property type="match status" value="1"/>
</dbReference>
<dbReference type="PANTHER" id="PTHR37309">
    <property type="entry name" value="SLR0284 PROTEIN"/>
    <property type="match status" value="1"/>
</dbReference>
<name>A0A4Q0AGP5_9BACT</name>
<evidence type="ECO:0000256" key="1">
    <source>
        <dbReference type="SAM" id="Phobius"/>
    </source>
</evidence>
<gene>
    <name evidence="2" type="ORF">EOT05_00070</name>
</gene>
<keyword evidence="1" id="KW-1133">Transmembrane helix</keyword>
<feature type="transmembrane region" description="Helical" evidence="1">
    <location>
        <begin position="35"/>
        <end position="56"/>
    </location>
</feature>
<evidence type="ECO:0000313" key="2">
    <source>
        <dbReference type="EMBL" id="RWZ78160.1"/>
    </source>
</evidence>
<feature type="transmembrane region" description="Helical" evidence="1">
    <location>
        <begin position="68"/>
        <end position="88"/>
    </location>
</feature>
<keyword evidence="1" id="KW-0812">Transmembrane</keyword>
<dbReference type="EMBL" id="SCKX01000001">
    <property type="protein sequence ID" value="RWZ78160.1"/>
    <property type="molecule type" value="Genomic_DNA"/>
</dbReference>
<protein>
    <submittedName>
        <fullName evidence="2">Phage holin family protein</fullName>
    </submittedName>
</protein>
<accession>A0A4Q0AGP5</accession>
<comment type="caution">
    <text evidence="2">The sequence shown here is derived from an EMBL/GenBank/DDBJ whole genome shotgun (WGS) entry which is preliminary data.</text>
</comment>
<keyword evidence="1" id="KW-0472">Membrane</keyword>
<dbReference type="InterPro" id="IPR007165">
    <property type="entry name" value="Phage_holin_4_2"/>
</dbReference>
<dbReference type="Proteomes" id="UP000289257">
    <property type="component" value="Unassembled WGS sequence"/>
</dbReference>
<feature type="transmembrane region" description="Helical" evidence="1">
    <location>
        <begin position="5"/>
        <end position="23"/>
    </location>
</feature>